<evidence type="ECO:0000259" key="1">
    <source>
        <dbReference type="Pfam" id="PF00561"/>
    </source>
</evidence>
<evidence type="ECO:0000313" key="2">
    <source>
        <dbReference type="EMBL" id="NMO20611.1"/>
    </source>
</evidence>
<dbReference type="Gene3D" id="3.40.50.1820">
    <property type="entry name" value="alpha/beta hydrolase"/>
    <property type="match status" value="1"/>
</dbReference>
<dbReference type="PANTHER" id="PTHR43194:SF2">
    <property type="entry name" value="PEROXISOMAL MEMBRANE PROTEIN LPX1"/>
    <property type="match status" value="1"/>
</dbReference>
<name>A0A848LSE2_9BACT</name>
<protein>
    <submittedName>
        <fullName evidence="2">Alpha/beta hydrolase</fullName>
    </submittedName>
</protein>
<feature type="domain" description="AB hydrolase-1" evidence="1">
    <location>
        <begin position="52"/>
        <end position="162"/>
    </location>
</feature>
<gene>
    <name evidence="2" type="ORF">HG543_37980</name>
</gene>
<dbReference type="GO" id="GO:0016787">
    <property type="term" value="F:hydrolase activity"/>
    <property type="evidence" value="ECO:0007669"/>
    <property type="project" value="UniProtKB-KW"/>
</dbReference>
<sequence length="291" mass="32407">MKSVFRGEEAKASMLQWFDRFRERIPAPTESRTVSTRFGDTHVLVGGPEEGPSLVVLHGALANSAIALVEMAPLLKHFRVYSVDVIGQSVKSADTRPSVSNNDYGLWLRDVLDGLSLQKPHVVGVSWGGFVAIRLAACAPERINRLALLVPAGMVNGPAWAGITRMAIPMMLYLRSPSEHRLKAFLKNLLTNWDDNWSTYMGDALRAYDTNMRMPVLAKPHELKNFSAPTLVIGADRDLSFPGEKVLARAAELFPSLTDKELIRDCNHCPPTTDEFRTWVSNRIRQFLHAS</sequence>
<dbReference type="AlphaFoldDB" id="A0A848LSE2"/>
<dbReference type="RefSeq" id="WP_169349824.1">
    <property type="nucleotide sequence ID" value="NZ_JABBJJ010000256.1"/>
</dbReference>
<dbReference type="InterPro" id="IPR000073">
    <property type="entry name" value="AB_hydrolase_1"/>
</dbReference>
<dbReference type="SUPFAM" id="SSF53474">
    <property type="entry name" value="alpha/beta-Hydrolases"/>
    <property type="match status" value="1"/>
</dbReference>
<accession>A0A848LSE2</accession>
<evidence type="ECO:0000313" key="3">
    <source>
        <dbReference type="Proteomes" id="UP000518300"/>
    </source>
</evidence>
<dbReference type="EMBL" id="JABBJJ010000256">
    <property type="protein sequence ID" value="NMO20611.1"/>
    <property type="molecule type" value="Genomic_DNA"/>
</dbReference>
<dbReference type="Pfam" id="PF00561">
    <property type="entry name" value="Abhydrolase_1"/>
    <property type="match status" value="1"/>
</dbReference>
<dbReference type="InterPro" id="IPR029058">
    <property type="entry name" value="AB_hydrolase_fold"/>
</dbReference>
<organism evidence="2 3">
    <name type="scientific">Pyxidicoccus fallax</name>
    <dbReference type="NCBI Taxonomy" id="394095"/>
    <lineage>
        <taxon>Bacteria</taxon>
        <taxon>Pseudomonadati</taxon>
        <taxon>Myxococcota</taxon>
        <taxon>Myxococcia</taxon>
        <taxon>Myxococcales</taxon>
        <taxon>Cystobacterineae</taxon>
        <taxon>Myxococcaceae</taxon>
        <taxon>Pyxidicoccus</taxon>
    </lineage>
</organism>
<dbReference type="PANTHER" id="PTHR43194">
    <property type="entry name" value="HYDROLASE ALPHA/BETA FOLD FAMILY"/>
    <property type="match status" value="1"/>
</dbReference>
<keyword evidence="3" id="KW-1185">Reference proteome</keyword>
<proteinExistence type="predicted"/>
<keyword evidence="2" id="KW-0378">Hydrolase</keyword>
<dbReference type="PRINTS" id="PR00111">
    <property type="entry name" value="ABHYDROLASE"/>
</dbReference>
<dbReference type="InterPro" id="IPR050228">
    <property type="entry name" value="Carboxylesterase_BioH"/>
</dbReference>
<reference evidence="2 3" key="1">
    <citation type="submission" date="2020-04" db="EMBL/GenBank/DDBJ databases">
        <title>Draft genome of Pyxidicoccus fallax type strain.</title>
        <authorList>
            <person name="Whitworth D.E."/>
        </authorList>
    </citation>
    <scope>NUCLEOTIDE SEQUENCE [LARGE SCALE GENOMIC DNA]</scope>
    <source>
        <strain evidence="2 3">DSM 14698</strain>
    </source>
</reference>
<comment type="caution">
    <text evidence="2">The sequence shown here is derived from an EMBL/GenBank/DDBJ whole genome shotgun (WGS) entry which is preliminary data.</text>
</comment>
<dbReference type="Proteomes" id="UP000518300">
    <property type="component" value="Unassembled WGS sequence"/>
</dbReference>